<dbReference type="AlphaFoldDB" id="A0A931D4C7"/>
<sequence>MTQRPDFDAGLKALAQAAQAFGNKEPEGVDPEILIEYLKATTQLMRLQVRFQKLRAKCLPKDQG</sequence>
<protein>
    <submittedName>
        <fullName evidence="1">Uncharacterized protein</fullName>
    </submittedName>
</protein>
<evidence type="ECO:0000313" key="2">
    <source>
        <dbReference type="Proteomes" id="UP000596932"/>
    </source>
</evidence>
<accession>A0A931D4C7</accession>
<keyword evidence="2" id="KW-1185">Reference proteome</keyword>
<proteinExistence type="predicted"/>
<name>A0A931D4C7_9PSED</name>
<gene>
    <name evidence="1" type="ORF">H3221_20000</name>
</gene>
<dbReference type="RefSeq" id="WP_156049256.1">
    <property type="nucleotide sequence ID" value="NZ_JACFYX020000009.1"/>
</dbReference>
<organism evidence="1 2">
    <name type="scientific">Pseudomonas chaetocerotis</name>
    <dbReference type="NCBI Taxonomy" id="2758695"/>
    <lineage>
        <taxon>Bacteria</taxon>
        <taxon>Pseudomonadati</taxon>
        <taxon>Pseudomonadota</taxon>
        <taxon>Gammaproteobacteria</taxon>
        <taxon>Pseudomonadales</taxon>
        <taxon>Pseudomonadaceae</taxon>
        <taxon>Pseudomonas</taxon>
    </lineage>
</organism>
<comment type="caution">
    <text evidence="1">The sequence shown here is derived from an EMBL/GenBank/DDBJ whole genome shotgun (WGS) entry which is preliminary data.</text>
</comment>
<dbReference type="EMBL" id="JACFYX010000022">
    <property type="protein sequence ID" value="MBG0837404.1"/>
    <property type="molecule type" value="Genomic_DNA"/>
</dbReference>
<evidence type="ECO:0000313" key="1">
    <source>
        <dbReference type="EMBL" id="MBG0837404.1"/>
    </source>
</evidence>
<dbReference type="Proteomes" id="UP000596932">
    <property type="component" value="Unassembled WGS sequence"/>
</dbReference>
<reference evidence="1" key="1">
    <citation type="submission" date="2020-07" db="EMBL/GenBank/DDBJ databases">
        <title>Pseudomonas chaetoceroseae sp. nov., a new member of the Pseudomonas oleovorans group isolated from a culture of Chaetoceros calcitrans.</title>
        <authorList>
            <person name="Girard L."/>
            <person name="Lood C."/>
            <person name="De Mot R."/>
            <person name="Baudart J."/>
        </authorList>
    </citation>
    <scope>NUCLEOTIDE SEQUENCE</scope>
    <source>
        <strain evidence="1">536</strain>
    </source>
</reference>